<dbReference type="Proteomes" id="UP001163321">
    <property type="component" value="Chromosome 13"/>
</dbReference>
<comment type="caution">
    <text evidence="1">The sequence shown here is derived from an EMBL/GenBank/DDBJ whole genome shotgun (WGS) entry which is preliminary data.</text>
</comment>
<keyword evidence="2" id="KW-1185">Reference proteome</keyword>
<proteinExistence type="predicted"/>
<name>A0ACC0WFB2_9STRA</name>
<dbReference type="EMBL" id="CM047592">
    <property type="protein sequence ID" value="KAI9917530.1"/>
    <property type="molecule type" value="Genomic_DNA"/>
</dbReference>
<evidence type="ECO:0000313" key="2">
    <source>
        <dbReference type="Proteomes" id="UP001163321"/>
    </source>
</evidence>
<reference evidence="1 2" key="1">
    <citation type="journal article" date="2022" name="bioRxiv">
        <title>The genome of the oomycete Peronosclerospora sorghi, a cosmopolitan pathogen of maize and sorghum, is inflated with dispersed pseudogenes.</title>
        <authorList>
            <person name="Fletcher K."/>
            <person name="Martin F."/>
            <person name="Isakeit T."/>
            <person name="Cavanaugh K."/>
            <person name="Magill C."/>
            <person name="Michelmore R."/>
        </authorList>
    </citation>
    <scope>NUCLEOTIDE SEQUENCE [LARGE SCALE GENOMIC DNA]</scope>
    <source>
        <strain evidence="1">P6</strain>
    </source>
</reference>
<protein>
    <submittedName>
        <fullName evidence="1">Uncharacterized protein</fullName>
    </submittedName>
</protein>
<evidence type="ECO:0000313" key="1">
    <source>
        <dbReference type="EMBL" id="KAI9917530.1"/>
    </source>
</evidence>
<sequence length="192" mass="20990">MEVQVNTLPTKQTIKKRKSVFSVSPPSGSSVPVCGSLNSPMTITPLAAESTSTSSTTSDGINLSTALTALKVSLKRDFESLAPPTPAVSPAHGRNISKRTRFDFEELDASEVEDKEQINAAAAPKTVNALLAVSNRIKFELEKRRRCDRERSQTSRQRKHLSYFAIVGAFQRAAHEREVAMQLECVVKASTD</sequence>
<organism evidence="1 2">
    <name type="scientific">Peronosclerospora sorghi</name>
    <dbReference type="NCBI Taxonomy" id="230839"/>
    <lineage>
        <taxon>Eukaryota</taxon>
        <taxon>Sar</taxon>
        <taxon>Stramenopiles</taxon>
        <taxon>Oomycota</taxon>
        <taxon>Peronosporomycetes</taxon>
        <taxon>Peronosporales</taxon>
        <taxon>Peronosporaceae</taxon>
        <taxon>Peronosclerospora</taxon>
    </lineage>
</organism>
<accession>A0ACC0WFB2</accession>
<gene>
    <name evidence="1" type="ORF">PsorP6_012770</name>
</gene>